<organism evidence="4 6">
    <name type="scientific">Jannaschia seohaensis</name>
    <dbReference type="NCBI Taxonomy" id="475081"/>
    <lineage>
        <taxon>Bacteria</taxon>
        <taxon>Pseudomonadati</taxon>
        <taxon>Pseudomonadota</taxon>
        <taxon>Alphaproteobacteria</taxon>
        <taxon>Rhodobacterales</taxon>
        <taxon>Roseobacteraceae</taxon>
        <taxon>Jannaschia</taxon>
    </lineage>
</organism>
<dbReference type="Pfam" id="PF00535">
    <property type="entry name" value="Glycos_transf_2"/>
    <property type="match status" value="1"/>
</dbReference>
<dbReference type="InterPro" id="IPR050834">
    <property type="entry name" value="Glycosyltransf_2"/>
</dbReference>
<sequence length="983" mass="109439">MDDFGALFAVAGLDEAADIPQAVRAAPRNPWVRAQVVLARLARGDLIGAERLLDSIKYHPKLPPGIYEIYADQIAQARARMGLPAGPFNIPADYMSCADPRLHRPFRQLDPEAAYPKPYPSGLALPPPVGMSAGMPRFLEDAAARLSGEMLHRIRRIHVVVADRGGAQSARLLGMLAEQEGISAALHVTVFDPRPDAALAFPAPLKGDVVGAAVTDMAARVRLVQIAEAADLVVFLSGSVVLDPLMLRRALHYAAVSDMMVQPLMPARDEGDLSTPFSLMPVKPLSRFPFRDVLGLNMVVPAPLLRRAGPIESRFESTRCAAEELVFRLIRAGAYTAPLTVPWIEPDPSGSEERTLYRALCPNAWDRKTPKKRGEVPRVSVYIPTYNASAYIQRAVDSVLEQDFADLEVCLADDGSKDGTADLLEKLYGDEPRVRWERFQNGGIGFASNRAIRMSRAPYIGQLDSDDCLKPGAVSRLVAALDDDPGLACAYGSCERIDAEGQYLKDEYAWPVYSHEKMMITSIVHHFRMFRRAAWERTSLFREDIVNAVDYDVFLKLSEVGRMRHVEEVLYQRRWHGQNTSSVNEGFQTQNTYRVQREALARMGLDRFWDVHVPDPEEPRRVTYKRRDGAPMVLFWPDYSRSNPYQHLLYGSARQRIEICAGDIDAALRQIDLMERPDLLTFHLHWLNFLLRDIEDPAEARAQVDAFLAKIEAFVRKGGRLVWTIHNIVSHDSPHHALEVEMSSRIAALAHALHFHSAASVDEVAEVFEIPREKAHVSRHGSYVGAYSDFVTRAQARAQLGLAEDEDVILFSGQVRPYKGVEQLAQVFRRLLAERPRAVLLIAGKMVDDVWVQVTQGLSPAERARIRATRRFVTDLEMQLFFRAADVAVYPYQRILTSGSLMLALSFGVPAVIPSVGMTREVLGGTEAGLTYDAEAGEPALEAALRAVLDAKDAGRLGAMQDAARRVAEAWDWPDFGPVLTPR</sequence>
<dbReference type="EMBL" id="QGDJ01000015">
    <property type="protein sequence ID" value="PWJ12942.1"/>
    <property type="molecule type" value="Genomic_DNA"/>
</dbReference>
<evidence type="ECO:0000313" key="3">
    <source>
        <dbReference type="EMBL" id="PWJ12942.1"/>
    </source>
</evidence>
<dbReference type="Pfam" id="PF00534">
    <property type="entry name" value="Glycos_transf_1"/>
    <property type="match status" value="1"/>
</dbReference>
<reference evidence="3 5" key="2">
    <citation type="submission" date="2018-03" db="EMBL/GenBank/DDBJ databases">
        <title>Genomic Encyclopedia of Archaeal and Bacterial Type Strains, Phase II (KMG-II): from individual species to whole genera.</title>
        <authorList>
            <person name="Goeker M."/>
        </authorList>
    </citation>
    <scope>NUCLEOTIDE SEQUENCE [LARGE SCALE GENOMIC DNA]</scope>
    <source>
        <strain evidence="3 5">DSM 25227</strain>
    </source>
</reference>
<dbReference type="PANTHER" id="PTHR43685">
    <property type="entry name" value="GLYCOSYLTRANSFERASE"/>
    <property type="match status" value="1"/>
</dbReference>
<reference evidence="4 6" key="1">
    <citation type="submission" date="2016-10" db="EMBL/GenBank/DDBJ databases">
        <authorList>
            <person name="Cai Z."/>
        </authorList>
    </citation>
    <scope>NUCLEOTIDE SEQUENCE [LARGE SCALE GENOMIC DNA]</scope>
    <source>
        <strain evidence="4 6">DSM 25227</strain>
    </source>
</reference>
<dbReference type="InterPro" id="IPR001296">
    <property type="entry name" value="Glyco_trans_1"/>
</dbReference>
<accession>A0A2Y9B2I3</accession>
<gene>
    <name evidence="3" type="ORF">BCF38_11578</name>
    <name evidence="4" type="ORF">SAMN05421539_11578</name>
</gene>
<keyword evidence="5" id="KW-1185">Reference proteome</keyword>
<evidence type="ECO:0000259" key="2">
    <source>
        <dbReference type="Pfam" id="PF00535"/>
    </source>
</evidence>
<dbReference type="OrthoDB" id="9790710at2"/>
<dbReference type="GO" id="GO:0016757">
    <property type="term" value="F:glycosyltransferase activity"/>
    <property type="evidence" value="ECO:0007669"/>
    <property type="project" value="InterPro"/>
</dbReference>
<dbReference type="PANTHER" id="PTHR43685:SF11">
    <property type="entry name" value="GLYCOSYLTRANSFERASE TAGX-RELATED"/>
    <property type="match status" value="1"/>
</dbReference>
<dbReference type="InterPro" id="IPR029044">
    <property type="entry name" value="Nucleotide-diphossugar_trans"/>
</dbReference>
<feature type="domain" description="Glycosyltransferase 2-like" evidence="2">
    <location>
        <begin position="380"/>
        <end position="520"/>
    </location>
</feature>
<evidence type="ECO:0000313" key="6">
    <source>
        <dbReference type="Proteomes" id="UP000251571"/>
    </source>
</evidence>
<evidence type="ECO:0000259" key="1">
    <source>
        <dbReference type="Pfam" id="PF00534"/>
    </source>
</evidence>
<evidence type="ECO:0000313" key="4">
    <source>
        <dbReference type="EMBL" id="SSA50750.1"/>
    </source>
</evidence>
<dbReference type="RefSeq" id="WP_109566106.1">
    <property type="nucleotide sequence ID" value="NZ_QGDJ01000015.1"/>
</dbReference>
<proteinExistence type="predicted"/>
<dbReference type="SUPFAM" id="SSF53448">
    <property type="entry name" value="Nucleotide-diphospho-sugar transferases"/>
    <property type="match status" value="1"/>
</dbReference>
<dbReference type="SUPFAM" id="SSF53756">
    <property type="entry name" value="UDP-Glycosyltransferase/glycogen phosphorylase"/>
    <property type="match status" value="1"/>
</dbReference>
<dbReference type="Proteomes" id="UP000251571">
    <property type="component" value="Unassembled WGS sequence"/>
</dbReference>
<name>A0A2Y9B2I3_9RHOB</name>
<dbReference type="Proteomes" id="UP000245839">
    <property type="component" value="Unassembled WGS sequence"/>
</dbReference>
<dbReference type="CDD" id="cd03801">
    <property type="entry name" value="GT4_PimA-like"/>
    <property type="match status" value="1"/>
</dbReference>
<dbReference type="InterPro" id="IPR001173">
    <property type="entry name" value="Glyco_trans_2-like"/>
</dbReference>
<dbReference type="AlphaFoldDB" id="A0A2Y9B2I3"/>
<keyword evidence="4" id="KW-0808">Transferase</keyword>
<evidence type="ECO:0000313" key="5">
    <source>
        <dbReference type="Proteomes" id="UP000245839"/>
    </source>
</evidence>
<dbReference type="EMBL" id="UETC01000015">
    <property type="protein sequence ID" value="SSA50750.1"/>
    <property type="molecule type" value="Genomic_DNA"/>
</dbReference>
<protein>
    <submittedName>
        <fullName evidence="3">Glycosyltransferase involved in cell wall biosynthesis</fullName>
    </submittedName>
    <submittedName>
        <fullName evidence="4">Glycosyltransferase involved in cell wall bisynthesis</fullName>
    </submittedName>
</protein>
<dbReference type="Gene3D" id="3.40.50.2000">
    <property type="entry name" value="Glycogen Phosphorylase B"/>
    <property type="match status" value="1"/>
</dbReference>
<dbReference type="Gene3D" id="3.90.550.10">
    <property type="entry name" value="Spore Coat Polysaccharide Biosynthesis Protein SpsA, Chain A"/>
    <property type="match status" value="1"/>
</dbReference>
<feature type="domain" description="Glycosyl transferase family 1" evidence="1">
    <location>
        <begin position="794"/>
        <end position="952"/>
    </location>
</feature>